<dbReference type="EMBL" id="JAINUF010000004">
    <property type="protein sequence ID" value="KAJ8364238.1"/>
    <property type="molecule type" value="Genomic_DNA"/>
</dbReference>
<name>A0A9Q1FRC5_SYNKA</name>
<feature type="region of interest" description="Disordered" evidence="1">
    <location>
        <begin position="55"/>
        <end position="85"/>
    </location>
</feature>
<accession>A0A9Q1FRC5</accession>
<dbReference type="Proteomes" id="UP001152622">
    <property type="component" value="Chromosome 4"/>
</dbReference>
<evidence type="ECO:0000313" key="2">
    <source>
        <dbReference type="EMBL" id="KAJ8364238.1"/>
    </source>
</evidence>
<evidence type="ECO:0000256" key="1">
    <source>
        <dbReference type="SAM" id="MobiDB-lite"/>
    </source>
</evidence>
<keyword evidence="3" id="KW-1185">Reference proteome</keyword>
<comment type="caution">
    <text evidence="2">The sequence shown here is derived from an EMBL/GenBank/DDBJ whole genome shotgun (WGS) entry which is preliminary data.</text>
</comment>
<feature type="region of interest" description="Disordered" evidence="1">
    <location>
        <begin position="124"/>
        <end position="157"/>
    </location>
</feature>
<sequence length="157" mass="16953">MGHDRSAGTTLAASWPTREVWTGPQEGTGLMKDISAATSAGFGAFCRLTCQEPALASRSPHSDPRAVLRRVPNHTRSPTPSFRLHAVPSLPTASYVTALSIALAQQAPRRKSLYGFRKQDAYQRGANASSRAALSQHRSDKGEDHGSLHTGHMHRPC</sequence>
<proteinExistence type="predicted"/>
<reference evidence="2" key="1">
    <citation type="journal article" date="2023" name="Science">
        <title>Genome structures resolve the early diversification of teleost fishes.</title>
        <authorList>
            <person name="Parey E."/>
            <person name="Louis A."/>
            <person name="Montfort J."/>
            <person name="Bouchez O."/>
            <person name="Roques C."/>
            <person name="Iampietro C."/>
            <person name="Lluch J."/>
            <person name="Castinel A."/>
            <person name="Donnadieu C."/>
            <person name="Desvignes T."/>
            <person name="Floi Bucao C."/>
            <person name="Jouanno E."/>
            <person name="Wen M."/>
            <person name="Mejri S."/>
            <person name="Dirks R."/>
            <person name="Jansen H."/>
            <person name="Henkel C."/>
            <person name="Chen W.J."/>
            <person name="Zahm M."/>
            <person name="Cabau C."/>
            <person name="Klopp C."/>
            <person name="Thompson A.W."/>
            <person name="Robinson-Rechavi M."/>
            <person name="Braasch I."/>
            <person name="Lecointre G."/>
            <person name="Bobe J."/>
            <person name="Postlethwait J.H."/>
            <person name="Berthelot C."/>
            <person name="Roest Crollius H."/>
            <person name="Guiguen Y."/>
        </authorList>
    </citation>
    <scope>NUCLEOTIDE SEQUENCE</scope>
    <source>
        <strain evidence="2">WJC10195</strain>
    </source>
</reference>
<organism evidence="2 3">
    <name type="scientific">Synaphobranchus kaupii</name>
    <name type="common">Kaup's arrowtooth eel</name>
    <dbReference type="NCBI Taxonomy" id="118154"/>
    <lineage>
        <taxon>Eukaryota</taxon>
        <taxon>Metazoa</taxon>
        <taxon>Chordata</taxon>
        <taxon>Craniata</taxon>
        <taxon>Vertebrata</taxon>
        <taxon>Euteleostomi</taxon>
        <taxon>Actinopterygii</taxon>
        <taxon>Neopterygii</taxon>
        <taxon>Teleostei</taxon>
        <taxon>Anguilliformes</taxon>
        <taxon>Synaphobranchidae</taxon>
        <taxon>Synaphobranchus</taxon>
    </lineage>
</organism>
<protein>
    <submittedName>
        <fullName evidence="2">Uncharacterized protein</fullName>
    </submittedName>
</protein>
<gene>
    <name evidence="2" type="ORF">SKAU_G00130690</name>
</gene>
<evidence type="ECO:0000313" key="3">
    <source>
        <dbReference type="Proteomes" id="UP001152622"/>
    </source>
</evidence>
<dbReference type="AlphaFoldDB" id="A0A9Q1FRC5"/>
<feature type="compositionally biased region" description="Basic and acidic residues" evidence="1">
    <location>
        <begin position="137"/>
        <end position="147"/>
    </location>
</feature>